<evidence type="ECO:0000256" key="1">
    <source>
        <dbReference type="SAM" id="MobiDB-lite"/>
    </source>
</evidence>
<sequence length="994" mass="111916">MGWGVLIGVRLDYGSPTAATMSLEDTAIELIPTIDEDEETPAQGNAGEIDEVPPAMNGGEVAEEAGGIAVLELDNEGDEFEVAFAEGEAARGGEDVMVQEQQQEEEEDFAVAQQMGPEEEEDHAIAQQMEPEDGGQEGLPLNPESWEQSFTVAPSTQPEKDEEDLSVEPSVQEAEEGGNPDEDFEVATEMHPAEDDTSAQTGGSASDPREQEGPSADPAQTGGSIRSYHEQEGPRLTLADRRDGRVEGMSYGRGKGMMEMEMWGPQGVDGDPVEHGWPPCRKKEEACRMDGGGRTWAEEGWGPGDAHWGQVVWQARGAASGDSGWATWEAGSLGAQRLMETQDAGWKDWQGAREEWGEEWGGGWSEYGDAHWEGGSVRGGGGSEPHRGRGAEPEKPPLPPGPYPSREGKRERDSEQSQHPGERDRRPRRRADEGEDDGGAEWQERGGRDWRPRRRAEEEKEEGGAEWQERGGRDWRPRRRAEEEEEEGGAEWLERGGRRDRDRRDRHPRDRRRETSEKEQRDVPEAETAGEGREHVREERGDSRHQRRQPHEEELAEDIVVELEDEDEEAPDRAESGNWKRRDRRRPRKEYSHEEHDDVIGRDGYVEVGHEPGDLEKGVEAHVAPALPPAEKERSAEDRGQHRRKRRRQGNPAEMDATEAVTEDPRADVVDLPPAEVTVKEGEPQPARADDRWGQAPEEEHWEEEAVMEEAWSRGRRRGGRDAVEAAGELGDVRDVLRDKRRARDEDTADGGDVRDVLRDKRRARDEDPADGGDVRDVLRDKRRARDEDTADGGDVRDVLRDKRRARDEDTADGGDVRDLIREKRRKKDKDKDKDKERKHKERKEHKSHKSHKSHKEAKEAPEHEPKSHKHGRGDHQARGREAEDRWKQGRRDEEKEPPARVERSAVKSRLQRWEPEGDREERERDEKLAPAPANLRAAIPAKTQLERAVVLAAASTAKSGTPGMQRREIKRLQKAAKNSPMASAGMFLPGMND</sequence>
<feature type="region of interest" description="Disordered" evidence="1">
    <location>
        <begin position="973"/>
        <end position="994"/>
    </location>
</feature>
<feature type="compositionally biased region" description="Basic and acidic residues" evidence="1">
    <location>
        <begin position="731"/>
        <end position="822"/>
    </location>
</feature>
<feature type="compositionally biased region" description="Basic and acidic residues" evidence="1">
    <location>
        <begin position="384"/>
        <end position="395"/>
    </location>
</feature>
<feature type="compositionally biased region" description="Basic and acidic residues" evidence="1">
    <location>
        <begin position="589"/>
        <end position="620"/>
    </location>
</feature>
<gene>
    <name evidence="2" type="ORF">CYMTET_13509</name>
</gene>
<feature type="region of interest" description="Disordered" evidence="1">
    <location>
        <begin position="98"/>
        <end position="124"/>
    </location>
</feature>
<feature type="compositionally biased region" description="Basic and acidic residues" evidence="1">
    <location>
        <begin position="571"/>
        <end position="580"/>
    </location>
</feature>
<feature type="compositionally biased region" description="Basic and acidic residues" evidence="1">
    <location>
        <begin position="406"/>
        <end position="425"/>
    </location>
</feature>
<feature type="compositionally biased region" description="Basic and acidic residues" evidence="1">
    <location>
        <begin position="857"/>
        <end position="866"/>
    </location>
</feature>
<feature type="compositionally biased region" description="Basic and acidic residues" evidence="1">
    <location>
        <begin position="442"/>
        <end position="458"/>
    </location>
</feature>
<feature type="compositionally biased region" description="Basic and acidic residues" evidence="1">
    <location>
        <begin position="492"/>
        <end position="553"/>
    </location>
</feature>
<comment type="caution">
    <text evidence="2">The sequence shown here is derived from an EMBL/GenBank/DDBJ whole genome shotgun (WGS) entry which is preliminary data.</text>
</comment>
<feature type="compositionally biased region" description="Basic and acidic residues" evidence="1">
    <location>
        <begin position="678"/>
        <end position="693"/>
    </location>
</feature>
<proteinExistence type="predicted"/>
<feature type="region of interest" description="Disordered" evidence="1">
    <location>
        <begin position="359"/>
        <end position="940"/>
    </location>
</feature>
<feature type="compositionally biased region" description="Basic and acidic residues" evidence="1">
    <location>
        <begin position="874"/>
        <end position="929"/>
    </location>
</feature>
<evidence type="ECO:0000313" key="2">
    <source>
        <dbReference type="EMBL" id="KAK3278562.1"/>
    </source>
</evidence>
<protein>
    <submittedName>
        <fullName evidence="2">Uncharacterized protein</fullName>
    </submittedName>
</protein>
<feature type="compositionally biased region" description="Acidic residues" evidence="1">
    <location>
        <begin position="554"/>
        <end position="570"/>
    </location>
</feature>
<name>A0AAE0GIC7_9CHLO</name>
<feature type="compositionally biased region" description="Basic and acidic residues" evidence="1">
    <location>
        <begin position="227"/>
        <end position="246"/>
    </location>
</feature>
<feature type="compositionally biased region" description="Basic and acidic residues" evidence="1">
    <location>
        <begin position="630"/>
        <end position="640"/>
    </location>
</feature>
<feature type="compositionally biased region" description="Basic residues" evidence="1">
    <location>
        <begin position="837"/>
        <end position="856"/>
    </location>
</feature>
<feature type="region of interest" description="Disordered" evidence="1">
    <location>
        <begin position="148"/>
        <end position="247"/>
    </location>
</feature>
<reference evidence="2 3" key="1">
    <citation type="journal article" date="2015" name="Genome Biol. Evol.">
        <title>Comparative Genomics of a Bacterivorous Green Alga Reveals Evolutionary Causalities and Consequences of Phago-Mixotrophic Mode of Nutrition.</title>
        <authorList>
            <person name="Burns J.A."/>
            <person name="Paasch A."/>
            <person name="Narechania A."/>
            <person name="Kim E."/>
        </authorList>
    </citation>
    <scope>NUCLEOTIDE SEQUENCE [LARGE SCALE GENOMIC DNA]</scope>
    <source>
        <strain evidence="2 3">PLY_AMNH</strain>
    </source>
</reference>
<accession>A0AAE0GIC7</accession>
<dbReference type="AlphaFoldDB" id="A0AAE0GIC7"/>
<keyword evidence="3" id="KW-1185">Reference proteome</keyword>
<dbReference type="Proteomes" id="UP001190700">
    <property type="component" value="Unassembled WGS sequence"/>
</dbReference>
<organism evidence="2 3">
    <name type="scientific">Cymbomonas tetramitiformis</name>
    <dbReference type="NCBI Taxonomy" id="36881"/>
    <lineage>
        <taxon>Eukaryota</taxon>
        <taxon>Viridiplantae</taxon>
        <taxon>Chlorophyta</taxon>
        <taxon>Pyramimonadophyceae</taxon>
        <taxon>Pyramimonadales</taxon>
        <taxon>Pyramimonadaceae</taxon>
        <taxon>Cymbomonas</taxon>
    </lineage>
</organism>
<feature type="compositionally biased region" description="Polar residues" evidence="1">
    <location>
        <begin position="148"/>
        <end position="157"/>
    </location>
</feature>
<feature type="compositionally biased region" description="Acidic residues" evidence="1">
    <location>
        <begin position="173"/>
        <end position="186"/>
    </location>
</feature>
<evidence type="ECO:0000313" key="3">
    <source>
        <dbReference type="Proteomes" id="UP001190700"/>
    </source>
</evidence>
<dbReference type="EMBL" id="LGRX02005380">
    <property type="protein sequence ID" value="KAK3278562.1"/>
    <property type="molecule type" value="Genomic_DNA"/>
</dbReference>